<gene>
    <name evidence="2" type="ORF">CH63R_09520</name>
</gene>
<protein>
    <submittedName>
        <fullName evidence="2">Uncharacterized protein</fullName>
    </submittedName>
</protein>
<sequence>MKSYVVLVTLFASLALATPAMLRMASYSHVNLGLPFVLQAAAADILNAPTLAALAVVPQSPYKERSNQVPPFLQA</sequence>
<accession>A0A1B7Y7J3</accession>
<proteinExistence type="predicted"/>
<keyword evidence="3" id="KW-1185">Reference proteome</keyword>
<dbReference type="RefSeq" id="XP_018156517.1">
    <property type="nucleotide sequence ID" value="XM_018304494.1"/>
</dbReference>
<dbReference type="AlphaFoldDB" id="A0A1B7Y7J3"/>
<dbReference type="EMBL" id="LTAN01000006">
    <property type="protein sequence ID" value="OBR07999.1"/>
    <property type="molecule type" value="Genomic_DNA"/>
</dbReference>
<evidence type="ECO:0000313" key="3">
    <source>
        <dbReference type="Proteomes" id="UP000092177"/>
    </source>
</evidence>
<organism evidence="2 3">
    <name type="scientific">Colletotrichum higginsianum (strain IMI 349063)</name>
    <name type="common">Crucifer anthracnose fungus</name>
    <dbReference type="NCBI Taxonomy" id="759273"/>
    <lineage>
        <taxon>Eukaryota</taxon>
        <taxon>Fungi</taxon>
        <taxon>Dikarya</taxon>
        <taxon>Ascomycota</taxon>
        <taxon>Pezizomycotina</taxon>
        <taxon>Sordariomycetes</taxon>
        <taxon>Hypocreomycetidae</taxon>
        <taxon>Glomerellales</taxon>
        <taxon>Glomerellaceae</taxon>
        <taxon>Colletotrichum</taxon>
        <taxon>Colletotrichum destructivum species complex</taxon>
    </lineage>
</organism>
<evidence type="ECO:0000256" key="1">
    <source>
        <dbReference type="SAM" id="SignalP"/>
    </source>
</evidence>
<dbReference type="Proteomes" id="UP000092177">
    <property type="component" value="Chromosome 6"/>
</dbReference>
<reference evidence="3" key="1">
    <citation type="journal article" date="2017" name="BMC Genomics">
        <title>Gapless genome assembly of Colletotrichum higginsianum reveals chromosome structure and association of transposable elements with secondary metabolite gene clusters.</title>
        <authorList>
            <person name="Dallery J.-F."/>
            <person name="Lapalu N."/>
            <person name="Zampounis A."/>
            <person name="Pigne S."/>
            <person name="Luyten I."/>
            <person name="Amselem J."/>
            <person name="Wittenberg A.H.J."/>
            <person name="Zhou S."/>
            <person name="de Queiroz M.V."/>
            <person name="Robin G.P."/>
            <person name="Auger A."/>
            <person name="Hainaut M."/>
            <person name="Henrissat B."/>
            <person name="Kim K.-T."/>
            <person name="Lee Y.-H."/>
            <person name="Lespinet O."/>
            <person name="Schwartz D.C."/>
            <person name="Thon M.R."/>
            <person name="O'Connell R.J."/>
        </authorList>
    </citation>
    <scope>NUCLEOTIDE SEQUENCE [LARGE SCALE GENOMIC DNA]</scope>
    <source>
        <strain evidence="3">IMI 349063</strain>
    </source>
</reference>
<evidence type="ECO:0000313" key="2">
    <source>
        <dbReference type="EMBL" id="OBR07999.1"/>
    </source>
</evidence>
<comment type="caution">
    <text evidence="2">The sequence shown here is derived from an EMBL/GenBank/DDBJ whole genome shotgun (WGS) entry which is preliminary data.</text>
</comment>
<dbReference type="GeneID" id="28868601"/>
<name>A0A1B7Y7J3_COLHI</name>
<keyword evidence="1" id="KW-0732">Signal</keyword>
<dbReference type="VEuPathDB" id="FungiDB:CH63R_09520"/>
<feature type="chain" id="PRO_5008601398" evidence="1">
    <location>
        <begin position="18"/>
        <end position="75"/>
    </location>
</feature>
<dbReference type="KEGG" id="chig:CH63R_09520"/>
<feature type="signal peptide" evidence="1">
    <location>
        <begin position="1"/>
        <end position="17"/>
    </location>
</feature>